<dbReference type="PATRIC" id="fig|172049.5.peg.1476"/>
<protein>
    <submittedName>
        <fullName evidence="2">Putative nucleotidyltransferase</fullName>
    </submittedName>
</protein>
<dbReference type="InterPro" id="IPR043519">
    <property type="entry name" value="NT_sf"/>
</dbReference>
<organism evidence="2 3">
    <name type="scientific">Thermococcus sibiricus</name>
    <dbReference type="NCBI Taxonomy" id="172049"/>
    <lineage>
        <taxon>Archaea</taxon>
        <taxon>Methanobacteriati</taxon>
        <taxon>Methanobacteriota</taxon>
        <taxon>Thermococci</taxon>
        <taxon>Thermococcales</taxon>
        <taxon>Thermococcaceae</taxon>
        <taxon>Thermococcus</taxon>
    </lineage>
</organism>
<proteinExistence type="predicted"/>
<dbReference type="EMBL" id="LGFD01000010">
    <property type="protein sequence ID" value="KUK17976.1"/>
    <property type="molecule type" value="Genomic_DNA"/>
</dbReference>
<dbReference type="RefSeq" id="WP_283217428.1">
    <property type="nucleotide sequence ID" value="NZ_LGFD01000010.1"/>
</dbReference>
<dbReference type="Pfam" id="PF01909">
    <property type="entry name" value="NTP_transf_2"/>
    <property type="match status" value="1"/>
</dbReference>
<evidence type="ECO:0000313" key="2">
    <source>
        <dbReference type="EMBL" id="KUK17976.1"/>
    </source>
</evidence>
<feature type="domain" description="Polymerase nucleotidyl transferase" evidence="1">
    <location>
        <begin position="18"/>
        <end position="90"/>
    </location>
</feature>
<keyword evidence="2" id="KW-0808">Transferase</keyword>
<evidence type="ECO:0000259" key="1">
    <source>
        <dbReference type="Pfam" id="PF01909"/>
    </source>
</evidence>
<dbReference type="SUPFAM" id="SSF81301">
    <property type="entry name" value="Nucleotidyltransferase"/>
    <property type="match status" value="1"/>
</dbReference>
<dbReference type="Proteomes" id="UP000053911">
    <property type="component" value="Unassembled WGS sequence"/>
</dbReference>
<dbReference type="InterPro" id="IPR002934">
    <property type="entry name" value="Polymerase_NTP_transf_dom"/>
</dbReference>
<reference evidence="3" key="1">
    <citation type="journal article" date="2015" name="MBio">
        <title>Genome-Resolved Metagenomic Analysis Reveals Roles for Candidate Phyla and Other Microbial Community Members in Biogeochemical Transformations in Oil Reservoirs.</title>
        <authorList>
            <person name="Hu P."/>
            <person name="Tom L."/>
            <person name="Singh A."/>
            <person name="Thomas B.C."/>
            <person name="Baker B.J."/>
            <person name="Piceno Y.M."/>
            <person name="Andersen G.L."/>
            <person name="Banfield J.F."/>
        </authorList>
    </citation>
    <scope>NUCLEOTIDE SEQUENCE [LARGE SCALE GENOMIC DNA]</scope>
</reference>
<evidence type="ECO:0000313" key="3">
    <source>
        <dbReference type="Proteomes" id="UP000053911"/>
    </source>
</evidence>
<dbReference type="GO" id="GO:0016779">
    <property type="term" value="F:nucleotidyltransferase activity"/>
    <property type="evidence" value="ECO:0007669"/>
    <property type="project" value="InterPro"/>
</dbReference>
<accession>A0A117L1U4</accession>
<gene>
    <name evidence="2" type="ORF">XD54_0703</name>
</gene>
<name>A0A117L1U4_9EURY</name>
<sequence>MLNDIIKCIKNKIEKNEKLKDELYSLVLYGSAVRGDFIKGVSDLDFFAVVKTEDKILPSLKEILEKCTKDIDAVEVDVAWEFLKNLDGLFNKGVPFKFLTVYQEDFIKNHVVIYGRI</sequence>
<dbReference type="AlphaFoldDB" id="A0A117L1U4"/>
<comment type="caution">
    <text evidence="2">The sequence shown here is derived from an EMBL/GenBank/DDBJ whole genome shotgun (WGS) entry which is preliminary data.</text>
</comment>
<dbReference type="Gene3D" id="3.30.460.10">
    <property type="entry name" value="Beta Polymerase, domain 2"/>
    <property type="match status" value="1"/>
</dbReference>